<dbReference type="EMBL" id="SUTK01000029">
    <property type="protein sequence ID" value="MBE6502095.1"/>
    <property type="molecule type" value="Genomic_DNA"/>
</dbReference>
<accession>A0A8T3VFE5</accession>
<dbReference type="GO" id="GO:0005886">
    <property type="term" value="C:plasma membrane"/>
    <property type="evidence" value="ECO:0007669"/>
    <property type="project" value="UniProtKB-SubCell"/>
</dbReference>
<dbReference type="AlphaFoldDB" id="A0A8T3VFE5"/>
<evidence type="ECO:0000313" key="7">
    <source>
        <dbReference type="EMBL" id="MBE6502095.1"/>
    </source>
</evidence>
<evidence type="ECO:0000256" key="4">
    <source>
        <dbReference type="ARBA" id="ARBA00022989"/>
    </source>
</evidence>
<evidence type="ECO:0000256" key="1">
    <source>
        <dbReference type="ARBA" id="ARBA00004651"/>
    </source>
</evidence>
<feature type="transmembrane region" description="Helical" evidence="6">
    <location>
        <begin position="413"/>
        <end position="434"/>
    </location>
</feature>
<dbReference type="PANTHER" id="PTHR43823">
    <property type="entry name" value="SPORULATION PROTEIN YKVU"/>
    <property type="match status" value="1"/>
</dbReference>
<feature type="transmembrane region" description="Helical" evidence="6">
    <location>
        <begin position="386"/>
        <end position="407"/>
    </location>
</feature>
<sequence>MERKYQFLRDKYYELLLPTLFMVMSEKIAVVIDVVVIGLLIGGSQLSSLNLMSPLLYFTGIFYVLFGQGGSLLALRAKSDLDEEKSNFYFTVSIIGIIVISLIYVAVIFVFSDNILHLLNAPSDIYYQAKSYLFAIMFFYPLNCFIIVISYFLRSDGFPKLPFYSVLIANVTNIILDFIFLEGFHMGMEGAALSTVAGYAVGVAYISRYLFSKRRSFKFVSPAKLKIRQIFNSLKQIMLNTPEVVGKIFFSIQMAVFTYLCSTYYGAAGLLAFLVYDNSETFVYIVLSGIMKALTPIVAVFYKEFDFKAVKYILKKSIMHVLIVSIPVAILFFVYPEILIKLFNITNPQYIQIVTLAIRITSFGLVGRCMSYLLANYAQAIEQNRISFTITFCEEFLISIVAALVLTHFIGGVGIWIAILLSETVPLLIYLIMAKRLQISHEIKNLFLLKDSKLVNFTYVKGNNEYSDELLEKIETIFKDYAPLFFSSVEGICENIFEHEPSVDQIDVTVRLVDGNAVVLFIDDGELYNPFNNKEFNESQTIRKLKESNCEFDYTNVLGFNKSYVRFNY</sequence>
<evidence type="ECO:0000256" key="3">
    <source>
        <dbReference type="ARBA" id="ARBA00022692"/>
    </source>
</evidence>
<evidence type="ECO:0000256" key="6">
    <source>
        <dbReference type="SAM" id="Phobius"/>
    </source>
</evidence>
<feature type="transmembrane region" description="Helical" evidence="6">
    <location>
        <begin position="350"/>
        <end position="374"/>
    </location>
</feature>
<feature type="transmembrane region" description="Helical" evidence="6">
    <location>
        <begin position="132"/>
        <end position="154"/>
    </location>
</feature>
<dbReference type="RefSeq" id="WP_303739182.1">
    <property type="nucleotide sequence ID" value="NZ_SUTK01000029.1"/>
</dbReference>
<proteinExistence type="predicted"/>
<dbReference type="GO" id="GO:0015297">
    <property type="term" value="F:antiporter activity"/>
    <property type="evidence" value="ECO:0007669"/>
    <property type="project" value="InterPro"/>
</dbReference>
<dbReference type="Proteomes" id="UP000783037">
    <property type="component" value="Unassembled WGS sequence"/>
</dbReference>
<organism evidence="7 8">
    <name type="scientific">Methanobrevibacter thaueri</name>
    <dbReference type="NCBI Taxonomy" id="190975"/>
    <lineage>
        <taxon>Archaea</taxon>
        <taxon>Methanobacteriati</taxon>
        <taxon>Methanobacteriota</taxon>
        <taxon>Methanomada group</taxon>
        <taxon>Methanobacteria</taxon>
        <taxon>Methanobacteriales</taxon>
        <taxon>Methanobacteriaceae</taxon>
        <taxon>Methanobrevibacter</taxon>
    </lineage>
</organism>
<evidence type="ECO:0008006" key="9">
    <source>
        <dbReference type="Google" id="ProtNLM"/>
    </source>
</evidence>
<protein>
    <recommendedName>
        <fullName evidence="9">Multidrug export protein MepA</fullName>
    </recommendedName>
</protein>
<gene>
    <name evidence="7" type="ORF">E7Z79_06590</name>
</gene>
<keyword evidence="3 6" id="KW-0812">Transmembrane</keyword>
<feature type="transmembrane region" description="Helical" evidence="6">
    <location>
        <begin position="55"/>
        <end position="75"/>
    </location>
</feature>
<evidence type="ECO:0000256" key="5">
    <source>
        <dbReference type="ARBA" id="ARBA00023136"/>
    </source>
</evidence>
<comment type="subcellular location">
    <subcellularLocation>
        <location evidence="1">Cell membrane</location>
        <topology evidence="1">Multi-pass membrane protein</topology>
    </subcellularLocation>
</comment>
<keyword evidence="5 6" id="KW-0472">Membrane</keyword>
<dbReference type="PANTHER" id="PTHR43823:SF3">
    <property type="entry name" value="MULTIDRUG EXPORT PROTEIN MEPA"/>
    <property type="match status" value="1"/>
</dbReference>
<name>A0A8T3VFE5_9EURY</name>
<feature type="transmembrane region" description="Helical" evidence="6">
    <location>
        <begin position="256"/>
        <end position="276"/>
    </location>
</feature>
<feature type="transmembrane region" description="Helical" evidence="6">
    <location>
        <begin position="161"/>
        <end position="180"/>
    </location>
</feature>
<feature type="transmembrane region" description="Helical" evidence="6">
    <location>
        <begin position="317"/>
        <end position="338"/>
    </location>
</feature>
<dbReference type="GO" id="GO:0042910">
    <property type="term" value="F:xenobiotic transmembrane transporter activity"/>
    <property type="evidence" value="ECO:0007669"/>
    <property type="project" value="InterPro"/>
</dbReference>
<reference evidence="7" key="1">
    <citation type="submission" date="2019-04" db="EMBL/GenBank/DDBJ databases">
        <title>Evolution of Biomass-Degrading Anaerobic Consortia Revealed by Metagenomics.</title>
        <authorList>
            <person name="Peng X."/>
        </authorList>
    </citation>
    <scope>NUCLEOTIDE SEQUENCE</scope>
    <source>
        <strain evidence="7">SIG18</strain>
    </source>
</reference>
<feature type="transmembrane region" description="Helical" evidence="6">
    <location>
        <begin position="282"/>
        <end position="305"/>
    </location>
</feature>
<evidence type="ECO:0000313" key="8">
    <source>
        <dbReference type="Proteomes" id="UP000783037"/>
    </source>
</evidence>
<dbReference type="Pfam" id="PF01554">
    <property type="entry name" value="MatE"/>
    <property type="match status" value="2"/>
</dbReference>
<dbReference type="InterPro" id="IPR051327">
    <property type="entry name" value="MATE_MepA_subfamily"/>
</dbReference>
<dbReference type="InterPro" id="IPR002528">
    <property type="entry name" value="MATE_fam"/>
</dbReference>
<comment type="caution">
    <text evidence="7">The sequence shown here is derived from an EMBL/GenBank/DDBJ whole genome shotgun (WGS) entry which is preliminary data.</text>
</comment>
<keyword evidence="4 6" id="KW-1133">Transmembrane helix</keyword>
<keyword evidence="2" id="KW-1003">Cell membrane</keyword>
<evidence type="ECO:0000256" key="2">
    <source>
        <dbReference type="ARBA" id="ARBA00022475"/>
    </source>
</evidence>
<feature type="transmembrane region" description="Helical" evidence="6">
    <location>
        <begin position="192"/>
        <end position="211"/>
    </location>
</feature>
<feature type="transmembrane region" description="Helical" evidence="6">
    <location>
        <begin position="87"/>
        <end position="112"/>
    </location>
</feature>
<feature type="transmembrane region" description="Helical" evidence="6">
    <location>
        <begin position="12"/>
        <end position="43"/>
    </location>
</feature>